<reference evidence="3 4" key="1">
    <citation type="submission" date="2020-11" db="EMBL/GenBank/DDBJ databases">
        <title>Complete genome sequence for Salinimonas sp. strain G2-b.</title>
        <authorList>
            <person name="Park S.-J."/>
        </authorList>
    </citation>
    <scope>NUCLEOTIDE SEQUENCE [LARGE SCALE GENOMIC DNA]</scope>
    <source>
        <strain evidence="3 4">G2-b</strain>
    </source>
</reference>
<keyword evidence="2" id="KW-0274">FAD</keyword>
<dbReference type="GO" id="GO:0000166">
    <property type="term" value="F:nucleotide binding"/>
    <property type="evidence" value="ECO:0007669"/>
    <property type="project" value="UniProtKB-KW"/>
</dbReference>
<feature type="binding site" evidence="2">
    <location>
        <position position="78"/>
    </location>
    <ligand>
        <name>7-chloro-L-tryptophan</name>
        <dbReference type="ChEBI" id="CHEBI:58713"/>
    </ligand>
</feature>
<evidence type="ECO:0000313" key="3">
    <source>
        <dbReference type="EMBL" id="QPG06194.1"/>
    </source>
</evidence>
<gene>
    <name evidence="3" type="ORF">IT774_02995</name>
</gene>
<dbReference type="InterPro" id="IPR036188">
    <property type="entry name" value="FAD/NAD-bd_sf"/>
</dbReference>
<keyword evidence="4" id="KW-1185">Reference proteome</keyword>
<dbReference type="InterPro" id="IPR033856">
    <property type="entry name" value="Trp_halogen"/>
</dbReference>
<keyword evidence="2" id="KW-0285">Flavoprotein</keyword>
<dbReference type="KEGG" id="smaa:IT774_02995"/>
<evidence type="ECO:0000313" key="4">
    <source>
        <dbReference type="Proteomes" id="UP000595095"/>
    </source>
</evidence>
<dbReference type="Proteomes" id="UP000595095">
    <property type="component" value="Chromosome"/>
</dbReference>
<feature type="active site" evidence="1">
    <location>
        <position position="78"/>
    </location>
</feature>
<dbReference type="EMBL" id="CP064795">
    <property type="protein sequence ID" value="QPG06194.1"/>
    <property type="molecule type" value="Genomic_DNA"/>
</dbReference>
<evidence type="ECO:0000256" key="1">
    <source>
        <dbReference type="PIRSR" id="PIRSR011396-1"/>
    </source>
</evidence>
<dbReference type="Pfam" id="PF04820">
    <property type="entry name" value="Trp_halogenase"/>
    <property type="match status" value="1"/>
</dbReference>
<dbReference type="AlphaFoldDB" id="A0A7S9DYC0"/>
<feature type="binding site" evidence="2">
    <location>
        <position position="341"/>
    </location>
    <ligand>
        <name>L-tryptophan</name>
        <dbReference type="ChEBI" id="CHEBI:57912"/>
    </ligand>
</feature>
<dbReference type="RefSeq" id="WP_195811271.1">
    <property type="nucleotide sequence ID" value="NZ_CP064795.1"/>
</dbReference>
<dbReference type="PIRSF" id="PIRSF011396">
    <property type="entry name" value="Trp_halogenase"/>
    <property type="match status" value="1"/>
</dbReference>
<dbReference type="SUPFAM" id="SSF51905">
    <property type="entry name" value="FAD/NAD(P)-binding domain"/>
    <property type="match status" value="1"/>
</dbReference>
<sequence length="488" mass="54553">MNSPQRIIIAGGGTAGWMAAALMAHRFKSLPVVITLIESSDIATIGVGEGSTPSLKQFFAELGIADETWMPQCSATYKVGIEFCNWSPASGVPSYRHPFISQLDTFSQRPFEVNCQTRRLGLDVTTHPDKFLFNSYLAQAHCAPVTPPNFPFRMEYGYHFDSARLGQFLKKHAQQLGVRHVDARIAGVDTHPDGSLSTLIDASGQHYSGDMFVDCTGFRSLLLQQALAVPFVSFADNLFNNKAMVLATDTKAPLPVETKATALSNGWAWQIPLHSRTGNGYVYSDAYQTQEAAEQEFRRYLGVTDDAQVQHLSMQIGQVAQHWSKNCVALGLAQGFIEPLEATALHLVYQSARLFCDQYQHSGLKAQQSGTYNQQVTAQFDNVRDYIVAHYKLNTRNDSAYWQDNRNHRHLSESLLQILDTWYRGRDLAAHLANHREATHFHSTSWHCLLAGYGTFPALAPDQPGQGDLFKEHRLQQFFEGCLLNFKT</sequence>
<accession>A0A7S9DYC0</accession>
<feature type="binding site" evidence="2">
    <location>
        <position position="332"/>
    </location>
    <ligand>
        <name>FAD</name>
        <dbReference type="ChEBI" id="CHEBI:57692"/>
    </ligand>
</feature>
<dbReference type="InterPro" id="IPR050816">
    <property type="entry name" value="Flavin-dep_Halogenase_NPB"/>
</dbReference>
<protein>
    <submittedName>
        <fullName evidence="3">Tryptophan 7-halogenase</fullName>
    </submittedName>
</protein>
<keyword evidence="2" id="KW-0547">Nucleotide-binding</keyword>
<dbReference type="GO" id="GO:0004497">
    <property type="term" value="F:monooxygenase activity"/>
    <property type="evidence" value="ECO:0007669"/>
    <property type="project" value="InterPro"/>
</dbReference>
<feature type="binding site" evidence="2">
    <location>
        <begin position="12"/>
        <end position="15"/>
    </location>
    <ligand>
        <name>FAD</name>
        <dbReference type="ChEBI" id="CHEBI:57692"/>
    </ligand>
</feature>
<evidence type="ECO:0000256" key="2">
    <source>
        <dbReference type="PIRSR" id="PIRSR011396-2"/>
    </source>
</evidence>
<dbReference type="PANTHER" id="PTHR43747">
    <property type="entry name" value="FAD-BINDING PROTEIN"/>
    <property type="match status" value="1"/>
</dbReference>
<dbReference type="PANTHER" id="PTHR43747:SF4">
    <property type="entry name" value="FLAVIN-DEPENDENT TRYPTOPHAN HALOGENASE"/>
    <property type="match status" value="1"/>
</dbReference>
<dbReference type="InterPro" id="IPR006905">
    <property type="entry name" value="Flavin_halogenase"/>
</dbReference>
<proteinExistence type="predicted"/>
<organism evidence="3 4">
    <name type="scientific">Salinimonas marina</name>
    <dbReference type="NCBI Taxonomy" id="2785918"/>
    <lineage>
        <taxon>Bacteria</taxon>
        <taxon>Pseudomonadati</taxon>
        <taxon>Pseudomonadota</taxon>
        <taxon>Gammaproteobacteria</taxon>
        <taxon>Alteromonadales</taxon>
        <taxon>Alteromonadaceae</taxon>
        <taxon>Alteromonas/Salinimonas group</taxon>
        <taxon>Salinimonas</taxon>
    </lineage>
</organism>
<name>A0A7S9DYC0_9ALTE</name>
<dbReference type="Gene3D" id="3.50.50.60">
    <property type="entry name" value="FAD/NAD(P)-binding domain"/>
    <property type="match status" value="1"/>
</dbReference>